<gene>
    <name evidence="2" type="ORF">HMPREF1872_00430</name>
</gene>
<dbReference type="RefSeq" id="WP_066713327.1">
    <property type="nucleotide sequence ID" value="NZ_JARFNM010000001.1"/>
</dbReference>
<dbReference type="PATRIC" id="fig|1497955.3.peg.414"/>
<dbReference type="Proteomes" id="UP000070080">
    <property type="component" value="Unassembled WGS sequence"/>
</dbReference>
<evidence type="ECO:0000313" key="2">
    <source>
        <dbReference type="EMBL" id="KXB42256.1"/>
    </source>
</evidence>
<dbReference type="GO" id="GO:0033926">
    <property type="term" value="F:endo-alpha-N-acetylgalactosaminidase activity"/>
    <property type="evidence" value="ECO:0007669"/>
    <property type="project" value="InterPro"/>
</dbReference>
<evidence type="ECO:0000259" key="1">
    <source>
        <dbReference type="Pfam" id="PF12905"/>
    </source>
</evidence>
<dbReference type="OrthoDB" id="2496946at2"/>
<protein>
    <recommendedName>
        <fullName evidence="1">Endo-alpha-N-acetylgalactosaminidase domain-containing protein</fullName>
    </recommendedName>
</protein>
<dbReference type="InterPro" id="IPR025706">
    <property type="entry name" value="Endoa_GalNAc"/>
</dbReference>
<dbReference type="Gene3D" id="3.20.20.80">
    <property type="entry name" value="Glycosidases"/>
    <property type="match status" value="1"/>
</dbReference>
<reference evidence="3" key="1">
    <citation type="submission" date="2016-01" db="EMBL/GenBank/DDBJ databases">
        <authorList>
            <person name="Mitreva M."/>
            <person name="Pepin K.H."/>
            <person name="Mihindukulasuriya K.A."/>
            <person name="Fulton R."/>
            <person name="Fronick C."/>
            <person name="O'Laughlin M."/>
            <person name="Miner T."/>
            <person name="Herter B."/>
            <person name="Rosa B.A."/>
            <person name="Cordes M."/>
            <person name="Tomlinson C."/>
            <person name="Wollam A."/>
            <person name="Palsikar V.B."/>
            <person name="Mardis E.R."/>
            <person name="Wilson R.K."/>
        </authorList>
    </citation>
    <scope>NUCLEOTIDE SEQUENCE [LARGE SCALE GENOMIC DNA]</scope>
    <source>
        <strain evidence="3">KA00274</strain>
    </source>
</reference>
<dbReference type="AlphaFoldDB" id="A0A133YGE2"/>
<sequence length="664" mass="75890">MEVEYKQSGFSLDENTLSLQFWQNGCQVAQCHNESPYLLIDGEKLPFTAARQIKHTSYRTGTGVGVKSTYSNIAWHGKQLKLTFSTKITLEFSSETFYLEFIPECELDKELKLEALNWPASLELTAAEIESNTNKFCPPPTGANYTVIPYMQGLLIPDTWPETFPNLPFDGRFGTEAAYLPWFAQFKGQTAYMAIVKTAANAKYKVTHQAYEPTEVELSFEPSLGQLAYKRVVQLVLFTNADYNTACAYYRKQAKAEGRFLSLSAKAALNKKVADLVGSFFVHCGIKTHIQPESDMYDPSAPTKNERLVTFKEREQDAINFVKRKIKKLYMHLDGWAEPGYDNEHPDFYPACEKAGGFEGMRQLIQAMHKAGYLFGIHDQYRDFYFKAPSFDRNQACQQSDGSIYEHKRWAGGRQSYLCASVARQYVRRNFTRLKDAGITLDAAYLDVFTCNEGDECYNPEHLMSRVDCYKYRCECFDYLTANGIIPSSEEVNDWAVRSLVFCHYAPYDFMLRKPGAPKYGLPVPLFNLVYHDSLIIPWMMEKHEKEDYMLYALLNGGAPYYIRDAAYPNIDGAFKSQAMPEEMQRERCQVVADLHAQVAYMPLREHHFLNQAGSKQVSVFANEVENKNKDLTKVLVDFTTSTYKITSEGGKTAVREADRPMQK</sequence>
<name>A0A133YGE2_9FIRM</name>
<dbReference type="STRING" id="1497955.HMPREF1872_00430"/>
<dbReference type="Pfam" id="PF12905">
    <property type="entry name" value="Glyco_hydro_101"/>
    <property type="match status" value="1"/>
</dbReference>
<feature type="domain" description="Endo-alpha-N-acetylgalactosaminidase" evidence="1">
    <location>
        <begin position="332"/>
        <end position="464"/>
    </location>
</feature>
<dbReference type="EMBL" id="LSCV01000005">
    <property type="protein sequence ID" value="KXB42256.1"/>
    <property type="molecule type" value="Genomic_DNA"/>
</dbReference>
<organism evidence="2 3">
    <name type="scientific">Amygdalobacter nucleatus</name>
    <dbReference type="NCBI Taxonomy" id="3029274"/>
    <lineage>
        <taxon>Bacteria</taxon>
        <taxon>Bacillati</taxon>
        <taxon>Bacillota</taxon>
        <taxon>Clostridia</taxon>
        <taxon>Eubacteriales</taxon>
        <taxon>Oscillospiraceae</taxon>
        <taxon>Amygdalobacter</taxon>
    </lineage>
</organism>
<comment type="caution">
    <text evidence="2">The sequence shown here is derived from an EMBL/GenBank/DDBJ whole genome shotgun (WGS) entry which is preliminary data.</text>
</comment>
<evidence type="ECO:0000313" key="3">
    <source>
        <dbReference type="Proteomes" id="UP000070080"/>
    </source>
</evidence>
<proteinExistence type="predicted"/>
<accession>A0A133YGE2</accession>
<keyword evidence="3" id="KW-1185">Reference proteome</keyword>